<comment type="caution">
    <text evidence="2">The sequence shown here is derived from an EMBL/GenBank/DDBJ whole genome shotgun (WGS) entry which is preliminary data.</text>
</comment>
<feature type="transmembrane region" description="Helical" evidence="1">
    <location>
        <begin position="81"/>
        <end position="101"/>
    </location>
</feature>
<keyword evidence="3" id="KW-1185">Reference proteome</keyword>
<gene>
    <name evidence="2" type="ORF">C823_02006</name>
</gene>
<evidence type="ECO:0000313" key="2">
    <source>
        <dbReference type="EMBL" id="EMZ28162.1"/>
    </source>
</evidence>
<evidence type="ECO:0000313" key="3">
    <source>
        <dbReference type="Proteomes" id="UP000012589"/>
    </source>
</evidence>
<feature type="transmembrane region" description="Helical" evidence="1">
    <location>
        <begin position="129"/>
        <end position="152"/>
    </location>
</feature>
<name>N2AFI0_9FIRM</name>
<organism evidence="2 3">
    <name type="scientific">Eubacterium plexicaudatum ASF492</name>
    <dbReference type="NCBI Taxonomy" id="1235802"/>
    <lineage>
        <taxon>Bacteria</taxon>
        <taxon>Bacillati</taxon>
        <taxon>Bacillota</taxon>
        <taxon>Clostridia</taxon>
        <taxon>Eubacteriales</taxon>
        <taxon>Eubacteriaceae</taxon>
        <taxon>Eubacterium</taxon>
    </lineage>
</organism>
<dbReference type="EMBL" id="AQFT01000065">
    <property type="protein sequence ID" value="EMZ28162.1"/>
    <property type="molecule type" value="Genomic_DNA"/>
</dbReference>
<dbReference type="Proteomes" id="UP000012589">
    <property type="component" value="Unassembled WGS sequence"/>
</dbReference>
<dbReference type="PATRIC" id="fig|1235802.3.peg.2129"/>
<reference evidence="2 3" key="1">
    <citation type="journal article" date="2014" name="Genome Announc.">
        <title>Draft genome sequences of the altered schaedler flora, a defined bacterial community from gnotobiotic mice.</title>
        <authorList>
            <person name="Wannemuehler M.J."/>
            <person name="Overstreet A.M."/>
            <person name="Ward D.V."/>
            <person name="Phillips G.J."/>
        </authorList>
    </citation>
    <scope>NUCLEOTIDE SEQUENCE [LARGE SCALE GENOMIC DNA]</scope>
    <source>
        <strain evidence="2 3">ASF492</strain>
    </source>
</reference>
<feature type="transmembrane region" description="Helical" evidence="1">
    <location>
        <begin position="266"/>
        <end position="287"/>
    </location>
</feature>
<keyword evidence="1" id="KW-0472">Membrane</keyword>
<evidence type="ECO:0000256" key="1">
    <source>
        <dbReference type="SAM" id="Phobius"/>
    </source>
</evidence>
<accession>N2AFI0</accession>
<protein>
    <submittedName>
        <fullName evidence="2">Uncharacterized protein</fullName>
    </submittedName>
</protein>
<feature type="transmembrane region" description="Helical" evidence="1">
    <location>
        <begin position="343"/>
        <end position="361"/>
    </location>
</feature>
<dbReference type="HOGENOM" id="CLU_758081_0_0_9"/>
<keyword evidence="1" id="KW-0812">Transmembrane</keyword>
<feature type="transmembrane region" description="Helical" evidence="1">
    <location>
        <begin position="41"/>
        <end position="61"/>
    </location>
</feature>
<keyword evidence="1" id="KW-1133">Transmembrane helix</keyword>
<feature type="transmembrane region" description="Helical" evidence="1">
    <location>
        <begin position="224"/>
        <end position="246"/>
    </location>
</feature>
<feature type="transmembrane region" description="Helical" evidence="1">
    <location>
        <begin position="172"/>
        <end position="203"/>
    </location>
</feature>
<sequence>MDDSVYRKMVAKYLETFEIIRTANLVVLLHKKLTKNVLNRWLFMIIPLSCYTLNLVFVIVSDAFWNDEIPLSYVKDMSNSLALSVLYFISYFLSHHFPWLFEEWLNYGISRDYENEIREHYAMSGRQHLFLSFAVGVVLFIIGCMAGLSFCMEAMKNGSKIWINHLYGLAKLYYLLFLGITWYQSLSVLGMALVAGFVIFYCIRDKAIVYKQKEFNKNLSVIKTVDVLLCTFSYGLFYIVGSILFICNDKVAAQKPIEAKNAFDNNIIALCLIIGILMIVCVAYIPLQELIKYMQSEKMKLLLEYDRNITSETTADDEKELLIEKRNELMDQPPILTSMANRILILMSVLIPLIGVVFQGIELYK</sequence>
<proteinExistence type="predicted"/>
<dbReference type="AlphaFoldDB" id="N2AFI0"/>